<keyword evidence="2" id="KW-1185">Reference proteome</keyword>
<comment type="caution">
    <text evidence="1">The sequence shown here is derived from an EMBL/GenBank/DDBJ whole genome shotgun (WGS) entry which is preliminary data.</text>
</comment>
<gene>
    <name evidence="1" type="ORF">PsorP6_000263</name>
</gene>
<evidence type="ECO:0000313" key="2">
    <source>
        <dbReference type="Proteomes" id="UP001163321"/>
    </source>
</evidence>
<dbReference type="Proteomes" id="UP001163321">
    <property type="component" value="Chromosome 1"/>
</dbReference>
<proteinExistence type="predicted"/>
<accession>A0ACC0WWH9</accession>
<name>A0ACC0WWH9_9STRA</name>
<dbReference type="EMBL" id="CM047580">
    <property type="protein sequence ID" value="KAI9922041.1"/>
    <property type="molecule type" value="Genomic_DNA"/>
</dbReference>
<sequence length="70" mass="7738">MRVIVEERHATGDGANDVAMIHTAHIGVGICGQEGAQAVNASDYALAQFRFLQRLLFVHGRWAYRRVAKS</sequence>
<reference evidence="1 2" key="1">
    <citation type="journal article" date="2022" name="bioRxiv">
        <title>The genome of the oomycete Peronosclerospora sorghi, a cosmopolitan pathogen of maize and sorghum, is inflated with dispersed pseudogenes.</title>
        <authorList>
            <person name="Fletcher K."/>
            <person name="Martin F."/>
            <person name="Isakeit T."/>
            <person name="Cavanaugh K."/>
            <person name="Magill C."/>
            <person name="Michelmore R."/>
        </authorList>
    </citation>
    <scope>NUCLEOTIDE SEQUENCE [LARGE SCALE GENOMIC DNA]</scope>
    <source>
        <strain evidence="1">P6</strain>
    </source>
</reference>
<evidence type="ECO:0000313" key="1">
    <source>
        <dbReference type="EMBL" id="KAI9922041.1"/>
    </source>
</evidence>
<organism evidence="1 2">
    <name type="scientific">Peronosclerospora sorghi</name>
    <dbReference type="NCBI Taxonomy" id="230839"/>
    <lineage>
        <taxon>Eukaryota</taxon>
        <taxon>Sar</taxon>
        <taxon>Stramenopiles</taxon>
        <taxon>Oomycota</taxon>
        <taxon>Peronosporomycetes</taxon>
        <taxon>Peronosporales</taxon>
        <taxon>Peronosporaceae</taxon>
        <taxon>Peronosclerospora</taxon>
    </lineage>
</organism>
<protein>
    <submittedName>
        <fullName evidence="1">Uncharacterized protein</fullName>
    </submittedName>
</protein>